<dbReference type="AlphaFoldDB" id="A0A8J3IEJ9"/>
<gene>
    <name evidence="1" type="ORF">KSX_87020</name>
</gene>
<accession>A0A8J3IEJ9</accession>
<evidence type="ECO:0000313" key="2">
    <source>
        <dbReference type="Proteomes" id="UP000612362"/>
    </source>
</evidence>
<proteinExistence type="predicted"/>
<protein>
    <submittedName>
        <fullName evidence="1">Uncharacterized protein</fullName>
    </submittedName>
</protein>
<keyword evidence="2" id="KW-1185">Reference proteome</keyword>
<dbReference type="EMBL" id="BNJF01000008">
    <property type="protein sequence ID" value="GHO50539.1"/>
    <property type="molecule type" value="Genomic_DNA"/>
</dbReference>
<comment type="caution">
    <text evidence="1">The sequence shown here is derived from an EMBL/GenBank/DDBJ whole genome shotgun (WGS) entry which is preliminary data.</text>
</comment>
<reference evidence="1" key="1">
    <citation type="submission" date="2020-10" db="EMBL/GenBank/DDBJ databases">
        <title>Taxonomic study of unclassified bacteria belonging to the class Ktedonobacteria.</title>
        <authorList>
            <person name="Yabe S."/>
            <person name="Wang C.M."/>
            <person name="Zheng Y."/>
            <person name="Sakai Y."/>
            <person name="Cavaletti L."/>
            <person name="Monciardini P."/>
            <person name="Donadio S."/>
        </authorList>
    </citation>
    <scope>NUCLEOTIDE SEQUENCE</scope>
    <source>
        <strain evidence="1">SOSP1-1</strain>
    </source>
</reference>
<dbReference type="Proteomes" id="UP000612362">
    <property type="component" value="Unassembled WGS sequence"/>
</dbReference>
<organism evidence="1 2">
    <name type="scientific">Ktedonospora formicarum</name>
    <dbReference type="NCBI Taxonomy" id="2778364"/>
    <lineage>
        <taxon>Bacteria</taxon>
        <taxon>Bacillati</taxon>
        <taxon>Chloroflexota</taxon>
        <taxon>Ktedonobacteria</taxon>
        <taxon>Ktedonobacterales</taxon>
        <taxon>Ktedonobacteraceae</taxon>
        <taxon>Ktedonospora</taxon>
    </lineage>
</organism>
<name>A0A8J3IEJ9_9CHLR</name>
<sequence length="118" mass="12944">MRDTETNASVLLGGNAALRLLHGHLVLPLMGLPLLQRKATQRGTQLDLTYRTSSLSHSDDIAAQEPLFSSEHIWARWDKLVLHFTSQAGYRASRNVRSIGSASARVGAKVHALFLPTT</sequence>
<evidence type="ECO:0000313" key="1">
    <source>
        <dbReference type="EMBL" id="GHO50539.1"/>
    </source>
</evidence>